<feature type="region of interest" description="Disordered" evidence="1">
    <location>
        <begin position="376"/>
        <end position="557"/>
    </location>
</feature>
<feature type="compositionally biased region" description="Basic residues" evidence="1">
    <location>
        <begin position="309"/>
        <end position="323"/>
    </location>
</feature>
<feature type="region of interest" description="Disordered" evidence="1">
    <location>
        <begin position="304"/>
        <end position="352"/>
    </location>
</feature>
<evidence type="ECO:0000256" key="1">
    <source>
        <dbReference type="SAM" id="MobiDB-lite"/>
    </source>
</evidence>
<dbReference type="GeneID" id="20350151"/>
<reference evidence="4" key="1">
    <citation type="submission" date="2010-07" db="EMBL/GenBank/DDBJ databases">
        <title>The genome sequence of Gaeumannomyces graminis var. tritici strain R3-111a-1.</title>
        <authorList>
            <consortium name="The Broad Institute Genome Sequencing Platform"/>
            <person name="Ma L.-J."/>
            <person name="Dead R."/>
            <person name="Young S."/>
            <person name="Zeng Q."/>
            <person name="Koehrsen M."/>
            <person name="Alvarado L."/>
            <person name="Berlin A."/>
            <person name="Chapman S.B."/>
            <person name="Chen Z."/>
            <person name="Freedman E."/>
            <person name="Gellesch M."/>
            <person name="Goldberg J."/>
            <person name="Griggs A."/>
            <person name="Gujja S."/>
            <person name="Heilman E.R."/>
            <person name="Heiman D."/>
            <person name="Hepburn T."/>
            <person name="Howarth C."/>
            <person name="Jen D."/>
            <person name="Larson L."/>
            <person name="Mehta T."/>
            <person name="Neiman D."/>
            <person name="Pearson M."/>
            <person name="Roberts A."/>
            <person name="Saif S."/>
            <person name="Shea T."/>
            <person name="Shenoy N."/>
            <person name="Sisk P."/>
            <person name="Stolte C."/>
            <person name="Sykes S."/>
            <person name="Walk T."/>
            <person name="White J."/>
            <person name="Yandava C."/>
            <person name="Haas B."/>
            <person name="Nusbaum C."/>
            <person name="Birren B."/>
        </authorList>
    </citation>
    <scope>NUCLEOTIDE SEQUENCE [LARGE SCALE GENOMIC DNA]</scope>
    <source>
        <strain evidence="4">R3-111a-1</strain>
    </source>
</reference>
<feature type="region of interest" description="Disordered" evidence="1">
    <location>
        <begin position="233"/>
        <end position="263"/>
    </location>
</feature>
<dbReference type="VEuPathDB" id="FungiDB:GGTG_09693"/>
<dbReference type="eggNOG" id="ENOG502SF16">
    <property type="taxonomic scope" value="Eukaryota"/>
</dbReference>
<feature type="region of interest" description="Disordered" evidence="1">
    <location>
        <begin position="54"/>
        <end position="88"/>
    </location>
</feature>
<dbReference type="RefSeq" id="XP_009225812.1">
    <property type="nucleotide sequence ID" value="XM_009227548.1"/>
</dbReference>
<feature type="compositionally biased region" description="Basic and acidic residues" evidence="1">
    <location>
        <begin position="59"/>
        <end position="73"/>
    </location>
</feature>
<reference evidence="3" key="4">
    <citation type="journal article" date="2015" name="G3 (Bethesda)">
        <title>Genome sequences of three phytopathogenic species of the Magnaporthaceae family of fungi.</title>
        <authorList>
            <person name="Okagaki L.H."/>
            <person name="Nunes C.C."/>
            <person name="Sailsbery J."/>
            <person name="Clay B."/>
            <person name="Brown D."/>
            <person name="John T."/>
            <person name="Oh Y."/>
            <person name="Young N."/>
            <person name="Fitzgerald M."/>
            <person name="Haas B.J."/>
            <person name="Zeng Q."/>
            <person name="Young S."/>
            <person name="Adiconis X."/>
            <person name="Fan L."/>
            <person name="Levin J.Z."/>
            <person name="Mitchell T.K."/>
            <person name="Okubara P.A."/>
            <person name="Farman M.L."/>
            <person name="Kohn L.M."/>
            <person name="Birren B."/>
            <person name="Ma L.-J."/>
            <person name="Dean R.A."/>
        </authorList>
    </citation>
    <scope>NUCLEOTIDE SEQUENCE</scope>
    <source>
        <strain evidence="3">R3-111a-1</strain>
    </source>
</reference>
<feature type="compositionally biased region" description="Low complexity" evidence="1">
    <location>
        <begin position="435"/>
        <end position="450"/>
    </location>
</feature>
<feature type="compositionally biased region" description="Acidic residues" evidence="1">
    <location>
        <begin position="494"/>
        <end position="504"/>
    </location>
</feature>
<dbReference type="STRING" id="644352.J3P855"/>
<dbReference type="HOGENOM" id="CLU_022827_0_0_1"/>
<reference evidence="2" key="3">
    <citation type="submission" date="2010-09" db="EMBL/GenBank/DDBJ databases">
        <title>Annotation of Gaeumannomyces graminis var. tritici R3-111a-1.</title>
        <authorList>
            <consortium name="The Broad Institute Genome Sequencing Platform"/>
            <person name="Ma L.-J."/>
            <person name="Dead R."/>
            <person name="Young S.K."/>
            <person name="Zeng Q."/>
            <person name="Gargeya S."/>
            <person name="Fitzgerald M."/>
            <person name="Haas B."/>
            <person name="Abouelleil A."/>
            <person name="Alvarado L."/>
            <person name="Arachchi H.M."/>
            <person name="Berlin A."/>
            <person name="Brown A."/>
            <person name="Chapman S.B."/>
            <person name="Chen Z."/>
            <person name="Dunbar C."/>
            <person name="Freedman E."/>
            <person name="Gearin G."/>
            <person name="Gellesch M."/>
            <person name="Goldberg J."/>
            <person name="Griggs A."/>
            <person name="Gujja S."/>
            <person name="Heiman D."/>
            <person name="Howarth C."/>
            <person name="Larson L."/>
            <person name="Lui A."/>
            <person name="MacDonald P.J.P."/>
            <person name="Mehta T."/>
            <person name="Montmayeur A."/>
            <person name="Murphy C."/>
            <person name="Neiman D."/>
            <person name="Pearson M."/>
            <person name="Priest M."/>
            <person name="Roberts A."/>
            <person name="Saif S."/>
            <person name="Shea T."/>
            <person name="Shenoy N."/>
            <person name="Sisk P."/>
            <person name="Stolte C."/>
            <person name="Sykes S."/>
            <person name="Yandava C."/>
            <person name="Wortman J."/>
            <person name="Nusbaum C."/>
            <person name="Birren B."/>
        </authorList>
    </citation>
    <scope>NUCLEOTIDE SEQUENCE</scope>
    <source>
        <strain evidence="2">R3-111a-1</strain>
    </source>
</reference>
<evidence type="ECO:0000313" key="3">
    <source>
        <dbReference type="EnsemblFungi" id="EJT72838"/>
    </source>
</evidence>
<evidence type="ECO:0000313" key="2">
    <source>
        <dbReference type="EMBL" id="EJT72838.1"/>
    </source>
</evidence>
<evidence type="ECO:0000313" key="4">
    <source>
        <dbReference type="Proteomes" id="UP000006039"/>
    </source>
</evidence>
<reference evidence="3" key="5">
    <citation type="submission" date="2018-04" db="UniProtKB">
        <authorList>
            <consortium name="EnsemblFungi"/>
        </authorList>
    </citation>
    <scope>IDENTIFICATION</scope>
    <source>
        <strain evidence="3">R3-111a-1</strain>
    </source>
</reference>
<gene>
    <name evidence="3" type="primary">20350151</name>
    <name evidence="2" type="ORF">GGTG_09693</name>
</gene>
<sequence length="626" mass="68663">MDRDERTDALHAAEMKHQRDSIQSTIVVKDEEVRRSRVRSTVLRGDIATLRTQATQQNERYEKLSKQHSDARSKLMTATKKSNEQEKKLKTQTREIAALRAELQSLNDVSQDSTKLLSEKLALTRELANLKPELEHLKSQLDHHNEVLAEKLALERQVNTLEVELANEKRAAQRAMQKQESKGSEVEDELREQIRDLEKKLAAEKRAAQRAKDDADKEGALEEAMLLQQKELEERLAAERAENAKSRRDVDRQLTETQAENEFLTERLGEMKAKLRETRQELKDCRAELQEAKKTAISRAVEEAVAAKTKTKTKAQTSRKRRAKDADEEPDILQTPVQDEPRAKRPLKKRGLEALVGEKSTFSITPFLTKTINFADGPVDFAAGGGSPSGAPAGMEVDEEDEANASTDDADDADATDEVTEPVEPASIVSPSPAPQKISAKPAKKAASTAKEPKPRGRPKTKVALRESPSAKKNMSLTSNGKTPRGENTLEKVMEEDEEGGDEAQENRTVSMASSKAKAATKATPNEANPEVAGVSERTSGASSVAAEAEPKKKKRKLLGGAPATLFEDDDEGAVQPAAAKRPAVKMQLGAKKGQLGKVKSAAAFAGKAFSPLKRDRRGVNASFLA</sequence>
<feature type="compositionally biased region" description="Basic and acidic residues" evidence="1">
    <location>
        <begin position="484"/>
        <end position="493"/>
    </location>
</feature>
<accession>J3P855</accession>
<proteinExistence type="predicted"/>
<organism evidence="2">
    <name type="scientific">Gaeumannomyces tritici (strain R3-111a-1)</name>
    <name type="common">Wheat and barley take-all root rot fungus</name>
    <name type="synonym">Gaeumannomyces graminis var. tritici</name>
    <dbReference type="NCBI Taxonomy" id="644352"/>
    <lineage>
        <taxon>Eukaryota</taxon>
        <taxon>Fungi</taxon>
        <taxon>Dikarya</taxon>
        <taxon>Ascomycota</taxon>
        <taxon>Pezizomycotina</taxon>
        <taxon>Sordariomycetes</taxon>
        <taxon>Sordariomycetidae</taxon>
        <taxon>Magnaporthales</taxon>
        <taxon>Magnaporthaceae</taxon>
        <taxon>Gaeumannomyces</taxon>
    </lineage>
</organism>
<evidence type="ECO:0008006" key="5">
    <source>
        <dbReference type="Google" id="ProtNLM"/>
    </source>
</evidence>
<keyword evidence="4" id="KW-1185">Reference proteome</keyword>
<name>J3P855_GAET3</name>
<dbReference type="Proteomes" id="UP000006039">
    <property type="component" value="Unassembled WGS sequence"/>
</dbReference>
<feature type="compositionally biased region" description="Basic and acidic residues" evidence="1">
    <location>
        <begin position="233"/>
        <end position="254"/>
    </location>
</feature>
<dbReference type="EnsemblFungi" id="EJT72838">
    <property type="protein sequence ID" value="EJT72838"/>
    <property type="gene ID" value="GGTG_09693"/>
</dbReference>
<dbReference type="EMBL" id="GL385399">
    <property type="protein sequence ID" value="EJT72838.1"/>
    <property type="molecule type" value="Genomic_DNA"/>
</dbReference>
<feature type="compositionally biased region" description="Polar residues" evidence="1">
    <location>
        <begin position="471"/>
        <end position="482"/>
    </location>
</feature>
<reference evidence="2" key="2">
    <citation type="submission" date="2010-07" db="EMBL/GenBank/DDBJ databases">
        <authorList>
            <consortium name="The Broad Institute Genome Sequencing Platform"/>
            <consortium name="Broad Institute Genome Sequencing Center for Infectious Disease"/>
            <person name="Ma L.-J."/>
            <person name="Dead R."/>
            <person name="Young S."/>
            <person name="Zeng Q."/>
            <person name="Koehrsen M."/>
            <person name="Alvarado L."/>
            <person name="Berlin A."/>
            <person name="Chapman S.B."/>
            <person name="Chen Z."/>
            <person name="Freedman E."/>
            <person name="Gellesch M."/>
            <person name="Goldberg J."/>
            <person name="Griggs A."/>
            <person name="Gujja S."/>
            <person name="Heilman E.R."/>
            <person name="Heiman D."/>
            <person name="Hepburn T."/>
            <person name="Howarth C."/>
            <person name="Jen D."/>
            <person name="Larson L."/>
            <person name="Mehta T."/>
            <person name="Neiman D."/>
            <person name="Pearson M."/>
            <person name="Roberts A."/>
            <person name="Saif S."/>
            <person name="Shea T."/>
            <person name="Shenoy N."/>
            <person name="Sisk P."/>
            <person name="Stolte C."/>
            <person name="Sykes S."/>
            <person name="Walk T."/>
            <person name="White J."/>
            <person name="Yandava C."/>
            <person name="Haas B."/>
            <person name="Nusbaum C."/>
            <person name="Birren B."/>
        </authorList>
    </citation>
    <scope>NUCLEOTIDE SEQUENCE</scope>
    <source>
        <strain evidence="2">R3-111a-1</strain>
    </source>
</reference>
<feature type="compositionally biased region" description="Low complexity" evidence="1">
    <location>
        <begin position="513"/>
        <end position="524"/>
    </location>
</feature>
<feature type="compositionally biased region" description="Acidic residues" evidence="1">
    <location>
        <begin position="396"/>
        <end position="421"/>
    </location>
</feature>
<dbReference type="OrthoDB" id="20105at2759"/>
<protein>
    <recommendedName>
        <fullName evidence="5">Rossmann-fold NAD(P)(+)-binding protein</fullName>
    </recommendedName>
</protein>
<dbReference type="AlphaFoldDB" id="J3P855"/>